<dbReference type="RefSeq" id="WP_165794027.1">
    <property type="nucleotide sequence ID" value="NZ_BFAG01000001.1"/>
</dbReference>
<evidence type="ECO:0000256" key="1">
    <source>
        <dbReference type="SAM" id="MobiDB-lite"/>
    </source>
</evidence>
<protein>
    <submittedName>
        <fullName evidence="2">Uncharacterized protein</fullName>
    </submittedName>
</protein>
<name>A0A2I9CRH9_9DEIO</name>
<evidence type="ECO:0000313" key="3">
    <source>
        <dbReference type="Proteomes" id="UP000236569"/>
    </source>
</evidence>
<accession>A0A2I9CRH9</accession>
<gene>
    <name evidence="2" type="ORF">DAERI_010291</name>
</gene>
<dbReference type="EMBL" id="BFAG01000001">
    <property type="protein sequence ID" value="GBF04119.1"/>
    <property type="molecule type" value="Genomic_DNA"/>
</dbReference>
<evidence type="ECO:0000313" key="2">
    <source>
        <dbReference type="EMBL" id="GBF04119.1"/>
    </source>
</evidence>
<proteinExistence type="predicted"/>
<sequence length="57" mass="6404">MTDPGDLANTDADARDDFDRTKRVNPGKGEDRLEEALQRNDQDEGRMASEDPDPLDQ</sequence>
<dbReference type="Proteomes" id="UP000236569">
    <property type="component" value="Unassembled WGS sequence"/>
</dbReference>
<reference evidence="3" key="1">
    <citation type="submission" date="2018-01" db="EMBL/GenBank/DDBJ databases">
        <title>Draft Genome Sequence of the Radioresistant Bacterium Deinococcus aerius TR0125, Isolated from the Higher Atmosphere above Japan.</title>
        <authorList>
            <person name="Satoh K."/>
            <person name="Arai H."/>
            <person name="Sanzen T."/>
            <person name="Kawaguchi Y."/>
            <person name="Hayashi H."/>
            <person name="Yokobori S."/>
            <person name="Yamagishi A."/>
            <person name="Oono Y."/>
            <person name="Narumi I."/>
        </authorList>
    </citation>
    <scope>NUCLEOTIDE SEQUENCE [LARGE SCALE GENOMIC DNA]</scope>
    <source>
        <strain evidence="3">TR0125</strain>
    </source>
</reference>
<feature type="region of interest" description="Disordered" evidence="1">
    <location>
        <begin position="1"/>
        <end position="57"/>
    </location>
</feature>
<comment type="caution">
    <text evidence="2">The sequence shown here is derived from an EMBL/GenBank/DDBJ whole genome shotgun (WGS) entry which is preliminary data.</text>
</comment>
<dbReference type="AlphaFoldDB" id="A0A2I9CRH9"/>
<feature type="compositionally biased region" description="Basic and acidic residues" evidence="1">
    <location>
        <begin position="12"/>
        <end position="49"/>
    </location>
</feature>
<keyword evidence="3" id="KW-1185">Reference proteome</keyword>
<organism evidence="2 3">
    <name type="scientific">Deinococcus aerius</name>
    <dbReference type="NCBI Taxonomy" id="200253"/>
    <lineage>
        <taxon>Bacteria</taxon>
        <taxon>Thermotogati</taxon>
        <taxon>Deinococcota</taxon>
        <taxon>Deinococci</taxon>
        <taxon>Deinococcales</taxon>
        <taxon>Deinococcaceae</taxon>
        <taxon>Deinococcus</taxon>
    </lineage>
</organism>